<dbReference type="AlphaFoldDB" id="A0A176VXL5"/>
<feature type="transmembrane region" description="Helical" evidence="2">
    <location>
        <begin position="374"/>
        <end position="395"/>
    </location>
</feature>
<protein>
    <submittedName>
        <fullName evidence="3">Uncharacterized protein</fullName>
    </submittedName>
</protein>
<evidence type="ECO:0000256" key="2">
    <source>
        <dbReference type="SAM" id="Phobius"/>
    </source>
</evidence>
<dbReference type="PANTHER" id="PTHR33133:SF1">
    <property type="entry name" value="EXPRESSED PROTEIN-RELATED"/>
    <property type="match status" value="1"/>
</dbReference>
<feature type="transmembrane region" description="Helical" evidence="2">
    <location>
        <begin position="428"/>
        <end position="448"/>
    </location>
</feature>
<gene>
    <name evidence="3" type="ORF">AXG93_4080s1160</name>
</gene>
<dbReference type="PANTHER" id="PTHR33133">
    <property type="entry name" value="OS08G0107100 PROTEIN-RELATED"/>
    <property type="match status" value="1"/>
</dbReference>
<feature type="transmembrane region" description="Helical" evidence="2">
    <location>
        <begin position="291"/>
        <end position="320"/>
    </location>
</feature>
<evidence type="ECO:0000313" key="4">
    <source>
        <dbReference type="Proteomes" id="UP000077202"/>
    </source>
</evidence>
<reference evidence="3" key="1">
    <citation type="submission" date="2016-03" db="EMBL/GenBank/DDBJ databases">
        <title>Mechanisms controlling the formation of the plant cell surface in tip-growing cells are functionally conserved among land plants.</title>
        <authorList>
            <person name="Honkanen S."/>
            <person name="Jones V.A."/>
            <person name="Morieri G."/>
            <person name="Champion C."/>
            <person name="Hetherington A.J."/>
            <person name="Kelly S."/>
            <person name="Saint-Marcoux D."/>
            <person name="Proust H."/>
            <person name="Prescott H."/>
            <person name="Dolan L."/>
        </authorList>
    </citation>
    <scope>NUCLEOTIDE SEQUENCE [LARGE SCALE GENOMIC DNA]</scope>
    <source>
        <tissue evidence="3">Whole gametophyte</tissue>
    </source>
</reference>
<keyword evidence="2" id="KW-0472">Membrane</keyword>
<feature type="transmembrane region" description="Helical" evidence="2">
    <location>
        <begin position="468"/>
        <end position="494"/>
    </location>
</feature>
<dbReference type="EMBL" id="LVLJ01002517">
    <property type="protein sequence ID" value="OAE24636.1"/>
    <property type="molecule type" value="Genomic_DNA"/>
</dbReference>
<sequence>MGGLYYQEFERKPSLSFRSSGVLGPRTILSKTSDSNFVVLLVTAPGAALKGAYSVKGVVPRIPSVLLLYRKHRSCPTSNTGMGPERRIGVLSSISPFEPSLGCIGSRLQAPVSREAGPCKELGGIGFTSAWSEFAARVELRVKGRQLNSMHVGRTAIGSNKLKSSCAQDLSELPWPAVRRQARQVDKHRHHIFDPAGSEAPELMKDRRAEMGRYQRDISELGPLSIIRETVIMCYDNAATLVWIQVTMVLPTMIAIMGSQQLLDLATEKLAPAMSPPNPADFSPLKLVQLIGVYIAVLLINLAISIVSIAAIFYTVGCSYTGKSVTFSEILRTMPKVWRRLLITGLWGFLIATTVILINAVTNLLVSTFLSSKPWIVIPVILLITLAVLVFSFYFGAILQVANGVTTLEEYYGIAALSKSEKLLRGKWWTALGLFLIYTVPVGALAYANECAKKYLDLGEHESLKKLLMQALFILINSLMLQWSTLSGGVLYVACKAFHHESIVLYVSLDTSHFERMSQSTSNPNLEREIGGYFEPRPSFGRAAFNGEQLKDELEAVLSRAGPYRKADTSSPRHSFSSVDELEISVEEYPPELSRSRRSRGKGPLHNTLV</sequence>
<keyword evidence="2" id="KW-1133">Transmembrane helix</keyword>
<feature type="transmembrane region" description="Helical" evidence="2">
    <location>
        <begin position="341"/>
        <end position="362"/>
    </location>
</feature>
<accession>A0A176VXL5</accession>
<keyword evidence="2" id="KW-0812">Transmembrane</keyword>
<organism evidence="3 4">
    <name type="scientific">Marchantia polymorpha subsp. ruderalis</name>
    <dbReference type="NCBI Taxonomy" id="1480154"/>
    <lineage>
        <taxon>Eukaryota</taxon>
        <taxon>Viridiplantae</taxon>
        <taxon>Streptophyta</taxon>
        <taxon>Embryophyta</taxon>
        <taxon>Marchantiophyta</taxon>
        <taxon>Marchantiopsida</taxon>
        <taxon>Marchantiidae</taxon>
        <taxon>Marchantiales</taxon>
        <taxon>Marchantiaceae</taxon>
        <taxon>Marchantia</taxon>
    </lineage>
</organism>
<evidence type="ECO:0000256" key="1">
    <source>
        <dbReference type="SAM" id="MobiDB-lite"/>
    </source>
</evidence>
<keyword evidence="4" id="KW-1185">Reference proteome</keyword>
<feature type="region of interest" description="Disordered" evidence="1">
    <location>
        <begin position="587"/>
        <end position="610"/>
    </location>
</feature>
<name>A0A176VXL5_MARPO</name>
<proteinExistence type="predicted"/>
<evidence type="ECO:0000313" key="3">
    <source>
        <dbReference type="EMBL" id="OAE24636.1"/>
    </source>
</evidence>
<comment type="caution">
    <text evidence="3">The sequence shown here is derived from an EMBL/GenBank/DDBJ whole genome shotgun (WGS) entry which is preliminary data.</text>
</comment>
<dbReference type="Proteomes" id="UP000077202">
    <property type="component" value="Unassembled WGS sequence"/>
</dbReference>